<gene>
    <name evidence="3" type="ORF">ARMSODRAFT_1078589</name>
</gene>
<feature type="compositionally biased region" description="Acidic residues" evidence="1">
    <location>
        <begin position="221"/>
        <end position="233"/>
    </location>
</feature>
<name>A0A2H3C042_9AGAR</name>
<evidence type="ECO:0000313" key="3">
    <source>
        <dbReference type="EMBL" id="PBK76459.1"/>
    </source>
</evidence>
<dbReference type="Proteomes" id="UP000218334">
    <property type="component" value="Unassembled WGS sequence"/>
</dbReference>
<dbReference type="EMBL" id="KZ293416">
    <property type="protein sequence ID" value="PBK76459.1"/>
    <property type="molecule type" value="Genomic_DNA"/>
</dbReference>
<evidence type="ECO:0000259" key="2">
    <source>
        <dbReference type="Pfam" id="PF25534"/>
    </source>
</evidence>
<proteinExistence type="predicted"/>
<reference evidence="4" key="1">
    <citation type="journal article" date="2017" name="Nat. Ecol. Evol.">
        <title>Genome expansion and lineage-specific genetic innovations in the forest pathogenic fungi Armillaria.</title>
        <authorList>
            <person name="Sipos G."/>
            <person name="Prasanna A.N."/>
            <person name="Walter M.C."/>
            <person name="O'Connor E."/>
            <person name="Balint B."/>
            <person name="Krizsan K."/>
            <person name="Kiss B."/>
            <person name="Hess J."/>
            <person name="Varga T."/>
            <person name="Slot J."/>
            <person name="Riley R."/>
            <person name="Boka B."/>
            <person name="Rigling D."/>
            <person name="Barry K."/>
            <person name="Lee J."/>
            <person name="Mihaltcheva S."/>
            <person name="LaButti K."/>
            <person name="Lipzen A."/>
            <person name="Waldron R."/>
            <person name="Moloney N.M."/>
            <person name="Sperisen C."/>
            <person name="Kredics L."/>
            <person name="Vagvoelgyi C."/>
            <person name="Patrignani A."/>
            <person name="Fitzpatrick D."/>
            <person name="Nagy I."/>
            <person name="Doyle S."/>
            <person name="Anderson J.B."/>
            <person name="Grigoriev I.V."/>
            <person name="Gueldener U."/>
            <person name="Muensterkoetter M."/>
            <person name="Nagy L.G."/>
        </authorList>
    </citation>
    <scope>NUCLEOTIDE SEQUENCE [LARGE SCALE GENOMIC DNA]</scope>
    <source>
        <strain evidence="4">28-4</strain>
    </source>
</reference>
<dbReference type="InterPro" id="IPR057678">
    <property type="entry name" value="DUF7918"/>
</dbReference>
<keyword evidence="4" id="KW-1185">Reference proteome</keyword>
<dbReference type="Pfam" id="PF25534">
    <property type="entry name" value="DUF7918"/>
    <property type="match status" value="1"/>
</dbReference>
<feature type="domain" description="DUF7918" evidence="2">
    <location>
        <begin position="9"/>
        <end position="204"/>
    </location>
</feature>
<dbReference type="PANTHER" id="PTHR36223">
    <property type="entry name" value="BETA-LACTAMASE-TYPE TRANSPEPTIDASE FOLD DOMAIN CONTAINING PROTEIN"/>
    <property type="match status" value="1"/>
</dbReference>
<dbReference type="AlphaFoldDB" id="A0A2H3C042"/>
<dbReference type="STRING" id="1076256.A0A2H3C042"/>
<protein>
    <recommendedName>
        <fullName evidence="2">DUF7918 domain-containing protein</fullName>
    </recommendedName>
</protein>
<evidence type="ECO:0000256" key="1">
    <source>
        <dbReference type="SAM" id="MobiDB-lite"/>
    </source>
</evidence>
<feature type="region of interest" description="Disordered" evidence="1">
    <location>
        <begin position="201"/>
        <end position="238"/>
    </location>
</feature>
<evidence type="ECO:0000313" key="4">
    <source>
        <dbReference type="Proteomes" id="UP000218334"/>
    </source>
</evidence>
<organism evidence="3 4">
    <name type="scientific">Armillaria solidipes</name>
    <dbReference type="NCBI Taxonomy" id="1076256"/>
    <lineage>
        <taxon>Eukaryota</taxon>
        <taxon>Fungi</taxon>
        <taxon>Dikarya</taxon>
        <taxon>Basidiomycota</taxon>
        <taxon>Agaricomycotina</taxon>
        <taxon>Agaricomycetes</taxon>
        <taxon>Agaricomycetidae</taxon>
        <taxon>Agaricales</taxon>
        <taxon>Marasmiineae</taxon>
        <taxon>Physalacriaceae</taxon>
        <taxon>Armillaria</taxon>
    </lineage>
</organism>
<sequence>MVRLNSVSAWISVDDVPLPEFGEEVSQADRKVTCWIPSEAGKTFYIDWKHEELSEVGCTAGWASVDGKFVAGKSIDPEHDTVARVTGVATSAMTVQPIMFTGLELTDDEELLHSSTLSELGEIKIEIWRVQKLAPKPFQGTSFGEVGKIHERSKKAIVHCAKTGDEIRVSKPMDFIDVKKLSHLVTFIFKYRPLGILQANDIAPAPEPTPATRKRAASPDDVIDLSDDSDQEDNSSRIAKLEEELLQLKKRDAKRAKPGKRVKREVKLEPNIASGEVIDLT</sequence>
<dbReference type="PANTHER" id="PTHR36223:SF1">
    <property type="entry name" value="TRANSCRIPTION ELONGATION FACTOR EAF N-TERMINAL DOMAIN-CONTAINING PROTEIN"/>
    <property type="match status" value="1"/>
</dbReference>
<accession>A0A2H3C042</accession>